<dbReference type="InterPro" id="IPR000597">
    <property type="entry name" value="Ribosomal_uL3"/>
</dbReference>
<dbReference type="InterPro" id="IPR009000">
    <property type="entry name" value="Transl_B-barrel_sf"/>
</dbReference>
<dbReference type="Gene3D" id="2.40.30.10">
    <property type="entry name" value="Translation factors"/>
    <property type="match status" value="1"/>
</dbReference>
<dbReference type="PANTHER" id="PTHR11363:SF5">
    <property type="entry name" value="LARGE RIBOSOMAL SUBUNIT PROTEIN UL3"/>
    <property type="match status" value="1"/>
</dbReference>
<dbReference type="NCBIfam" id="TIGR03626">
    <property type="entry name" value="L3_arch"/>
    <property type="match status" value="1"/>
</dbReference>
<dbReference type="InterPro" id="IPR019928">
    <property type="entry name" value="Ribosomal_uL3_arc"/>
</dbReference>
<keyword evidence="5" id="KW-0687">Ribonucleoprotein</keyword>
<keyword evidence="10" id="KW-1185">Reference proteome</keyword>
<proteinExistence type="inferred from homology"/>
<keyword evidence="4 9" id="KW-0689">Ribosomal protein</keyword>
<organism evidence="9 10">
    <name type="scientific">Candidatus Nanohalobium constans</name>
    <dbReference type="NCBI Taxonomy" id="2565781"/>
    <lineage>
        <taxon>Archaea</taxon>
        <taxon>Candidatus Nanohalarchaeota</taxon>
        <taxon>Candidatus Nanohalobia</taxon>
        <taxon>Candidatus Nanohalobiales</taxon>
        <taxon>Candidatus Nanohalobiaceae</taxon>
        <taxon>Candidatus Nanohalobium</taxon>
    </lineage>
</organism>
<dbReference type="GO" id="GO:0003735">
    <property type="term" value="F:structural constituent of ribosome"/>
    <property type="evidence" value="ECO:0007669"/>
    <property type="project" value="UniProtKB-UniRule"/>
</dbReference>
<keyword evidence="2" id="KW-0699">rRNA-binding</keyword>
<dbReference type="GO" id="GO:0022625">
    <property type="term" value="C:cytosolic large ribosomal subunit"/>
    <property type="evidence" value="ECO:0007669"/>
    <property type="project" value="UniProtKB-UniRule"/>
</dbReference>
<dbReference type="GeneID" id="42365520"/>
<dbReference type="InterPro" id="IPR045077">
    <property type="entry name" value="L3_arc_euk"/>
</dbReference>
<dbReference type="Proteomes" id="UP000377803">
    <property type="component" value="Chromosome"/>
</dbReference>
<dbReference type="KEGG" id="ncon:LC1Nh_1121"/>
<dbReference type="SUPFAM" id="SSF50447">
    <property type="entry name" value="Translation proteins"/>
    <property type="match status" value="1"/>
</dbReference>
<evidence type="ECO:0000256" key="5">
    <source>
        <dbReference type="ARBA" id="ARBA00023274"/>
    </source>
</evidence>
<dbReference type="Gene3D" id="3.30.1430.10">
    <property type="match status" value="1"/>
</dbReference>
<dbReference type="OrthoDB" id="6121at2157"/>
<dbReference type="EMBL" id="CP040089">
    <property type="protein sequence ID" value="QGA80989.1"/>
    <property type="molecule type" value="Genomic_DNA"/>
</dbReference>
<evidence type="ECO:0000256" key="7">
    <source>
        <dbReference type="NCBIfam" id="TIGR03626"/>
    </source>
</evidence>
<dbReference type="PROSITE" id="PS00474">
    <property type="entry name" value="RIBOSOMAL_L3"/>
    <property type="match status" value="1"/>
</dbReference>
<dbReference type="GO" id="GO:0019843">
    <property type="term" value="F:rRNA binding"/>
    <property type="evidence" value="ECO:0007669"/>
    <property type="project" value="UniProtKB-KW"/>
</dbReference>
<evidence type="ECO:0000256" key="6">
    <source>
        <dbReference type="ARBA" id="ARBA00035457"/>
    </source>
</evidence>
<dbReference type="InterPro" id="IPR044892">
    <property type="entry name" value="Ribosomal_L3_dom_3_arc_sf"/>
</dbReference>
<comment type="similarity">
    <text evidence="1">Belongs to the universal ribosomal protein uL3 family.</text>
</comment>
<accession>A0A5Q0UJI9</accession>
<dbReference type="PANTHER" id="PTHR11363">
    <property type="entry name" value="60S RIBOSOMAL PROTEIN L3-RELATED"/>
    <property type="match status" value="1"/>
</dbReference>
<dbReference type="GO" id="GO:0006412">
    <property type="term" value="P:translation"/>
    <property type="evidence" value="ECO:0007669"/>
    <property type="project" value="UniProtKB-UniRule"/>
</dbReference>
<reference evidence="10" key="1">
    <citation type="submission" date="2019-05" db="EMBL/GenBank/DDBJ databases">
        <title>Candidatus Nanohalobium constans, a novel model system to study the DPANN nano-sized archaea: genomic and physiological characterization of a nanoarchaeon co-cultured with its chitinotrophic host.</title>
        <authorList>
            <person name="La Cono V."/>
            <person name="Arcadi E."/>
            <person name="Crisafi F."/>
            <person name="Denaro R."/>
            <person name="La Spada G."/>
            <person name="Messina E."/>
            <person name="Smedile F."/>
            <person name="Toshchakov S.V."/>
            <person name="Shevchenko M.A."/>
            <person name="Golyshin P.N."/>
            <person name="Golyshina O.V."/>
            <person name="Ferrer M."/>
            <person name="Rohde M."/>
            <person name="Mushegian A."/>
            <person name="Sorokin D.Y."/>
            <person name="Giuliano L."/>
            <person name="Yakimov M.M."/>
        </authorList>
    </citation>
    <scope>NUCLEOTIDE SEQUENCE [LARGE SCALE GENOMIC DNA]</scope>
    <source>
        <strain evidence="10">LC1Nh</strain>
    </source>
</reference>
<dbReference type="AlphaFoldDB" id="A0A5Q0UJI9"/>
<dbReference type="InterPro" id="IPR019926">
    <property type="entry name" value="Ribosomal_uL3_CS"/>
</dbReference>
<feature type="region of interest" description="Disordered" evidence="8">
    <location>
        <begin position="217"/>
        <end position="250"/>
    </location>
</feature>
<name>A0A5Q0UJI9_9ARCH</name>
<evidence type="ECO:0000313" key="9">
    <source>
        <dbReference type="EMBL" id="QGA80989.1"/>
    </source>
</evidence>
<dbReference type="NCBIfam" id="NF003261">
    <property type="entry name" value="PRK04231.1"/>
    <property type="match status" value="1"/>
</dbReference>
<evidence type="ECO:0000256" key="1">
    <source>
        <dbReference type="ARBA" id="ARBA00006540"/>
    </source>
</evidence>
<sequence>MPKKSRSRSGSLAYKPKTRAERIYPDVSTWEDTDELKPLGYAGYKVGMTRVLRIDDTEGATEGQEVATPVTILEAPPLRVYGARFYVEDLNSGKQVFTEAWTESPSKELQRATDIPKEGNMENLEKAKENSAEITDVKLLVHTQPSRAGISKKKPANFELGLGGSVEDQLEYAEEMIGKEIEFSDVFEEGEYSDVIGVTKGKGMEGPVQRYGIKRLDHKTQKKRRKAGNVGPWHPDQLSWRIPLPGQQGYNNRTEHNKRILSHGEDSEEVQRDGGFKNYGEVQSNYILVKGSVPGPAERLVRLRTALRTDENPGNPEITHIEK</sequence>
<gene>
    <name evidence="9" type="primary">rpl3p</name>
    <name evidence="9" type="ORF">LC1Nh_1121</name>
</gene>
<dbReference type="Pfam" id="PF00297">
    <property type="entry name" value="Ribosomal_L3"/>
    <property type="match status" value="1"/>
</dbReference>
<evidence type="ECO:0000313" key="10">
    <source>
        <dbReference type="Proteomes" id="UP000377803"/>
    </source>
</evidence>
<dbReference type="RefSeq" id="WP_153550738.1">
    <property type="nucleotide sequence ID" value="NZ_CP040089.1"/>
</dbReference>
<evidence type="ECO:0000256" key="3">
    <source>
        <dbReference type="ARBA" id="ARBA00022884"/>
    </source>
</evidence>
<protein>
    <recommendedName>
        <fullName evidence="6 7">50S ribosomal protein L3</fullName>
    </recommendedName>
</protein>
<evidence type="ECO:0000256" key="4">
    <source>
        <dbReference type="ARBA" id="ARBA00022980"/>
    </source>
</evidence>
<keyword evidence="3" id="KW-0694">RNA-binding</keyword>
<dbReference type="Gene3D" id="4.10.960.10">
    <property type="entry name" value="Ribosomal protein L3, domain 3"/>
    <property type="match status" value="1"/>
</dbReference>
<evidence type="ECO:0000256" key="8">
    <source>
        <dbReference type="SAM" id="MobiDB-lite"/>
    </source>
</evidence>
<evidence type="ECO:0000256" key="2">
    <source>
        <dbReference type="ARBA" id="ARBA00022730"/>
    </source>
</evidence>